<keyword evidence="1" id="KW-1133">Transmembrane helix</keyword>
<comment type="caution">
    <text evidence="2">The sequence shown here is derived from an EMBL/GenBank/DDBJ whole genome shotgun (WGS) entry which is preliminary data.</text>
</comment>
<accession>A0ABV9VSV0</accession>
<keyword evidence="1" id="KW-0812">Transmembrane</keyword>
<protein>
    <submittedName>
        <fullName evidence="2">Uncharacterized protein</fullName>
    </submittedName>
</protein>
<reference evidence="3" key="1">
    <citation type="journal article" date="2019" name="Int. J. Syst. Evol. Microbiol.">
        <title>The Global Catalogue of Microorganisms (GCM) 10K type strain sequencing project: providing services to taxonomists for standard genome sequencing and annotation.</title>
        <authorList>
            <consortium name="The Broad Institute Genomics Platform"/>
            <consortium name="The Broad Institute Genome Sequencing Center for Infectious Disease"/>
            <person name="Wu L."/>
            <person name="Ma J."/>
        </authorList>
    </citation>
    <scope>NUCLEOTIDE SEQUENCE [LARGE SCALE GENOMIC DNA]</scope>
    <source>
        <strain evidence="3">CGMCC 4.7152</strain>
    </source>
</reference>
<organism evidence="2 3">
    <name type="scientific">Dactylosporangium cerinum</name>
    <dbReference type="NCBI Taxonomy" id="1434730"/>
    <lineage>
        <taxon>Bacteria</taxon>
        <taxon>Bacillati</taxon>
        <taxon>Actinomycetota</taxon>
        <taxon>Actinomycetes</taxon>
        <taxon>Micromonosporales</taxon>
        <taxon>Micromonosporaceae</taxon>
        <taxon>Dactylosporangium</taxon>
    </lineage>
</organism>
<proteinExistence type="predicted"/>
<dbReference type="EMBL" id="JBHSIU010000011">
    <property type="protein sequence ID" value="MFC4997947.1"/>
    <property type="molecule type" value="Genomic_DNA"/>
</dbReference>
<gene>
    <name evidence="2" type="ORF">ACFPIJ_08915</name>
</gene>
<sequence length="246" mass="26894">MDPSREPRSTAARPADDAVVAYLRDRAPGLPAVVFDPGSVTSRARRALRLRRRRRRTSVAIAAGAMAAYLALALAGPLPSPGGGTMTVPGSGAVRAAVARIVPGGPPGPGQWRADVAGLDKEVLPVVERLRIFYLIPSGPCHVLEYPHGTFRDGAQDCGGDPAPFDAQARADYVEVTRAVKRSGVAVERIYLNRGGIVVQLEDRSWEYNWAYVYLPDRDSAPEQSRPEEQWTHVSGHWWFHRDHDD</sequence>
<dbReference type="RefSeq" id="WP_380114203.1">
    <property type="nucleotide sequence ID" value="NZ_JBHSIU010000011.1"/>
</dbReference>
<evidence type="ECO:0000313" key="2">
    <source>
        <dbReference type="EMBL" id="MFC4997947.1"/>
    </source>
</evidence>
<dbReference type="Proteomes" id="UP001595912">
    <property type="component" value="Unassembled WGS sequence"/>
</dbReference>
<keyword evidence="1" id="KW-0472">Membrane</keyword>
<evidence type="ECO:0000256" key="1">
    <source>
        <dbReference type="SAM" id="Phobius"/>
    </source>
</evidence>
<evidence type="ECO:0000313" key="3">
    <source>
        <dbReference type="Proteomes" id="UP001595912"/>
    </source>
</evidence>
<name>A0ABV9VSV0_9ACTN</name>
<keyword evidence="3" id="KW-1185">Reference proteome</keyword>
<feature type="transmembrane region" description="Helical" evidence="1">
    <location>
        <begin position="59"/>
        <end position="78"/>
    </location>
</feature>